<dbReference type="InterPro" id="IPR003784">
    <property type="entry name" value="BioY"/>
</dbReference>
<feature type="transmembrane region" description="Helical" evidence="3">
    <location>
        <begin position="61"/>
        <end position="85"/>
    </location>
</feature>
<organism evidence="4 5">
    <name type="scientific">Streptoalloteichus hindustanus</name>
    <dbReference type="NCBI Taxonomy" id="2017"/>
    <lineage>
        <taxon>Bacteria</taxon>
        <taxon>Bacillati</taxon>
        <taxon>Actinomycetota</taxon>
        <taxon>Actinomycetes</taxon>
        <taxon>Pseudonocardiales</taxon>
        <taxon>Pseudonocardiaceae</taxon>
        <taxon>Streptoalloteichus</taxon>
    </lineage>
</organism>
<keyword evidence="3" id="KW-1133">Transmembrane helix</keyword>
<evidence type="ECO:0000313" key="5">
    <source>
        <dbReference type="Proteomes" id="UP000184501"/>
    </source>
</evidence>
<proteinExistence type="inferred from homology"/>
<dbReference type="RefSeq" id="WP_234995893.1">
    <property type="nucleotide sequence ID" value="NZ_FQVN01000008.1"/>
</dbReference>
<feature type="transmembrane region" description="Helical" evidence="3">
    <location>
        <begin position="176"/>
        <end position="193"/>
    </location>
</feature>
<evidence type="ECO:0000256" key="2">
    <source>
        <dbReference type="PIRNR" id="PIRNR016661"/>
    </source>
</evidence>
<dbReference type="Pfam" id="PF02632">
    <property type="entry name" value="BioY"/>
    <property type="match status" value="1"/>
</dbReference>
<sequence>MSLAAHPVGLARPRAVLADLVPGAAVRDAALIVAGAGLTGLLAQVALPVPGSPVPVTAQTLGALLVGASLGWQRGAAAMALYLLAGVAGVPWFSNGSAGAGGASFGYVVGFLVAGTLVGALAARGGDRTPLRTAGTMVLGNVAIYAVGVPWLMAVTGFDLSTALAKGMAPFLVGDAIKIALAAGLLPGAWALVRRIQR</sequence>
<keyword evidence="5" id="KW-1185">Reference proteome</keyword>
<dbReference type="STRING" id="2017.SAMN05444320_108281"/>
<comment type="subcellular location">
    <subcellularLocation>
        <location evidence="2">Cell membrane</location>
        <topology evidence="2">Multi-pass membrane protein</topology>
    </subcellularLocation>
</comment>
<keyword evidence="2" id="KW-1003">Cell membrane</keyword>
<evidence type="ECO:0000256" key="3">
    <source>
        <dbReference type="SAM" id="Phobius"/>
    </source>
</evidence>
<name>A0A1M5JHJ9_STRHI</name>
<comment type="similarity">
    <text evidence="1 2">Belongs to the BioY family.</text>
</comment>
<dbReference type="Gene3D" id="1.10.1760.20">
    <property type="match status" value="1"/>
</dbReference>
<keyword evidence="2" id="KW-0813">Transport</keyword>
<dbReference type="AlphaFoldDB" id="A0A1M5JHJ9"/>
<keyword evidence="2 3" id="KW-0472">Membrane</keyword>
<evidence type="ECO:0000256" key="1">
    <source>
        <dbReference type="ARBA" id="ARBA00010692"/>
    </source>
</evidence>
<accession>A0A1M5JHJ9</accession>
<dbReference type="PIRSF" id="PIRSF016661">
    <property type="entry name" value="BioY"/>
    <property type="match status" value="1"/>
</dbReference>
<feature type="transmembrane region" description="Helical" evidence="3">
    <location>
        <begin position="105"/>
        <end position="123"/>
    </location>
</feature>
<evidence type="ECO:0000313" key="4">
    <source>
        <dbReference type="EMBL" id="SHG39740.1"/>
    </source>
</evidence>
<dbReference type="GO" id="GO:0015225">
    <property type="term" value="F:biotin transmembrane transporter activity"/>
    <property type="evidence" value="ECO:0007669"/>
    <property type="project" value="UniProtKB-UniRule"/>
</dbReference>
<reference evidence="4 5" key="1">
    <citation type="submission" date="2016-11" db="EMBL/GenBank/DDBJ databases">
        <authorList>
            <person name="Jaros S."/>
            <person name="Januszkiewicz K."/>
            <person name="Wedrychowicz H."/>
        </authorList>
    </citation>
    <scope>NUCLEOTIDE SEQUENCE [LARGE SCALE GENOMIC DNA]</scope>
    <source>
        <strain evidence="4 5">DSM 44523</strain>
    </source>
</reference>
<dbReference type="Proteomes" id="UP000184501">
    <property type="component" value="Unassembled WGS sequence"/>
</dbReference>
<dbReference type="PANTHER" id="PTHR34295">
    <property type="entry name" value="BIOTIN TRANSPORTER BIOY"/>
    <property type="match status" value="1"/>
</dbReference>
<protein>
    <recommendedName>
        <fullName evidence="2">Biotin transporter</fullName>
    </recommendedName>
</protein>
<dbReference type="EMBL" id="FQVN01000008">
    <property type="protein sequence ID" value="SHG39740.1"/>
    <property type="molecule type" value="Genomic_DNA"/>
</dbReference>
<keyword evidence="3" id="KW-0812">Transmembrane</keyword>
<gene>
    <name evidence="4" type="ORF">SAMN05444320_108281</name>
</gene>
<feature type="transmembrane region" description="Helical" evidence="3">
    <location>
        <begin position="135"/>
        <end position="156"/>
    </location>
</feature>
<feature type="transmembrane region" description="Helical" evidence="3">
    <location>
        <begin position="28"/>
        <end position="49"/>
    </location>
</feature>
<dbReference type="PANTHER" id="PTHR34295:SF1">
    <property type="entry name" value="BIOTIN TRANSPORTER BIOY"/>
    <property type="match status" value="1"/>
</dbReference>
<dbReference type="GO" id="GO:0005886">
    <property type="term" value="C:plasma membrane"/>
    <property type="evidence" value="ECO:0007669"/>
    <property type="project" value="UniProtKB-SubCell"/>
</dbReference>